<evidence type="ECO:0000313" key="2">
    <source>
        <dbReference type="Proteomes" id="UP001445076"/>
    </source>
</evidence>
<sequence length="213" mass="24249">EWDILQLLSINGSQTGVSAARGPIPDTPAWRLRALYDNIQLDSSIVPKIASTLHDQLSLYFVYKQHKKTLGSLISINLPGKIKPFLQVISNLKSQHLNLVYHIKEDTKTHQASFKLPDKVGWTWTRLLISINQTDVRVWINCADYDKQRLAGHIDLQIPEGGLLYFRQEPGLKNKLIGSIQMAKLMNFSENDRVWNCSYDSQFGPGWRPPLIG</sequence>
<reference evidence="1 2" key="1">
    <citation type="journal article" date="2024" name="BMC Genomics">
        <title>Genome assembly of redclaw crayfish (Cherax quadricarinatus) provides insights into its immune adaptation and hypoxia tolerance.</title>
        <authorList>
            <person name="Liu Z."/>
            <person name="Zheng J."/>
            <person name="Li H."/>
            <person name="Fang K."/>
            <person name="Wang S."/>
            <person name="He J."/>
            <person name="Zhou D."/>
            <person name="Weng S."/>
            <person name="Chi M."/>
            <person name="Gu Z."/>
            <person name="He J."/>
            <person name="Li F."/>
            <person name="Wang M."/>
        </authorList>
    </citation>
    <scope>NUCLEOTIDE SEQUENCE [LARGE SCALE GENOMIC DNA]</scope>
    <source>
        <strain evidence="1">ZL_2023a</strain>
    </source>
</reference>
<organism evidence="1 2">
    <name type="scientific">Cherax quadricarinatus</name>
    <name type="common">Australian red claw crayfish</name>
    <dbReference type="NCBI Taxonomy" id="27406"/>
    <lineage>
        <taxon>Eukaryota</taxon>
        <taxon>Metazoa</taxon>
        <taxon>Ecdysozoa</taxon>
        <taxon>Arthropoda</taxon>
        <taxon>Crustacea</taxon>
        <taxon>Multicrustacea</taxon>
        <taxon>Malacostraca</taxon>
        <taxon>Eumalacostraca</taxon>
        <taxon>Eucarida</taxon>
        <taxon>Decapoda</taxon>
        <taxon>Pleocyemata</taxon>
        <taxon>Astacidea</taxon>
        <taxon>Parastacoidea</taxon>
        <taxon>Parastacidae</taxon>
        <taxon>Cherax</taxon>
    </lineage>
</organism>
<dbReference type="AlphaFoldDB" id="A0AAW0YBW9"/>
<dbReference type="Proteomes" id="UP001445076">
    <property type="component" value="Unassembled WGS sequence"/>
</dbReference>
<dbReference type="SUPFAM" id="SSF49899">
    <property type="entry name" value="Concanavalin A-like lectins/glucanases"/>
    <property type="match status" value="1"/>
</dbReference>
<comment type="caution">
    <text evidence="1">The sequence shown here is derived from an EMBL/GenBank/DDBJ whole genome shotgun (WGS) entry which is preliminary data.</text>
</comment>
<accession>A0AAW0YBW9</accession>
<keyword evidence="2" id="KW-1185">Reference proteome</keyword>
<proteinExistence type="predicted"/>
<evidence type="ECO:0000313" key="1">
    <source>
        <dbReference type="EMBL" id="KAK8747764.1"/>
    </source>
</evidence>
<dbReference type="Gene3D" id="2.60.120.200">
    <property type="match status" value="1"/>
</dbReference>
<feature type="non-terminal residue" evidence="1">
    <location>
        <position position="1"/>
    </location>
</feature>
<dbReference type="EMBL" id="JARKIK010000014">
    <property type="protein sequence ID" value="KAK8747764.1"/>
    <property type="molecule type" value="Genomic_DNA"/>
</dbReference>
<gene>
    <name evidence="1" type="ORF">OTU49_016589</name>
</gene>
<protein>
    <submittedName>
        <fullName evidence="1">Uncharacterized protein</fullName>
    </submittedName>
</protein>
<dbReference type="InterPro" id="IPR013320">
    <property type="entry name" value="ConA-like_dom_sf"/>
</dbReference>
<name>A0AAW0YBW9_CHEQU</name>